<feature type="region of interest" description="Disordered" evidence="1">
    <location>
        <begin position="80"/>
        <end position="105"/>
    </location>
</feature>
<sequence length="105" mass="11552">MNGYEGKLRSENLHHDPTLNLGLEASGPSLPSCMTPLLSYVALFLIGFASSLSYLQNGLKGPKLQEKFEKRKFELSSQNSTFALGEDGADSQSPTDHMPSDFDIW</sequence>
<feature type="transmembrane region" description="Helical" evidence="2">
    <location>
        <begin position="37"/>
        <end position="55"/>
    </location>
</feature>
<feature type="compositionally biased region" description="Basic and acidic residues" evidence="1">
    <location>
        <begin position="1"/>
        <end position="17"/>
    </location>
</feature>
<keyword evidence="2" id="KW-1133">Transmembrane helix</keyword>
<keyword evidence="2" id="KW-0472">Membrane</keyword>
<feature type="region of interest" description="Disordered" evidence="1">
    <location>
        <begin position="1"/>
        <end position="21"/>
    </location>
</feature>
<evidence type="ECO:0000313" key="4">
    <source>
        <dbReference type="Proteomes" id="UP000257109"/>
    </source>
</evidence>
<dbReference type="EMBL" id="QJKJ01003572">
    <property type="protein sequence ID" value="RDX97790.1"/>
    <property type="molecule type" value="Genomic_DNA"/>
</dbReference>
<comment type="caution">
    <text evidence="3">The sequence shown here is derived from an EMBL/GenBank/DDBJ whole genome shotgun (WGS) entry which is preliminary data.</text>
</comment>
<name>A0A371H4T4_MUCPR</name>
<evidence type="ECO:0000313" key="3">
    <source>
        <dbReference type="EMBL" id="RDX97790.1"/>
    </source>
</evidence>
<organism evidence="3 4">
    <name type="scientific">Mucuna pruriens</name>
    <name type="common">Velvet bean</name>
    <name type="synonym">Dolichos pruriens</name>
    <dbReference type="NCBI Taxonomy" id="157652"/>
    <lineage>
        <taxon>Eukaryota</taxon>
        <taxon>Viridiplantae</taxon>
        <taxon>Streptophyta</taxon>
        <taxon>Embryophyta</taxon>
        <taxon>Tracheophyta</taxon>
        <taxon>Spermatophyta</taxon>
        <taxon>Magnoliopsida</taxon>
        <taxon>eudicotyledons</taxon>
        <taxon>Gunneridae</taxon>
        <taxon>Pentapetalae</taxon>
        <taxon>rosids</taxon>
        <taxon>fabids</taxon>
        <taxon>Fabales</taxon>
        <taxon>Fabaceae</taxon>
        <taxon>Papilionoideae</taxon>
        <taxon>50 kb inversion clade</taxon>
        <taxon>NPAAA clade</taxon>
        <taxon>indigoferoid/millettioid clade</taxon>
        <taxon>Phaseoleae</taxon>
        <taxon>Mucuna</taxon>
    </lineage>
</organism>
<gene>
    <name evidence="3" type="ORF">CR513_19400</name>
</gene>
<protein>
    <submittedName>
        <fullName evidence="3">Uncharacterized protein</fullName>
    </submittedName>
</protein>
<dbReference type="Proteomes" id="UP000257109">
    <property type="component" value="Unassembled WGS sequence"/>
</dbReference>
<feature type="non-terminal residue" evidence="3">
    <location>
        <position position="105"/>
    </location>
</feature>
<reference evidence="3" key="1">
    <citation type="submission" date="2018-05" db="EMBL/GenBank/DDBJ databases">
        <title>Draft genome of Mucuna pruriens seed.</title>
        <authorList>
            <person name="Nnadi N.E."/>
            <person name="Vos R."/>
            <person name="Hasami M.H."/>
            <person name="Devisetty U.K."/>
            <person name="Aguiy J.C."/>
        </authorList>
    </citation>
    <scope>NUCLEOTIDE SEQUENCE [LARGE SCALE GENOMIC DNA]</scope>
    <source>
        <strain evidence="3">JCA_2017</strain>
    </source>
</reference>
<feature type="non-terminal residue" evidence="3">
    <location>
        <position position="1"/>
    </location>
</feature>
<accession>A0A371H4T4</accession>
<evidence type="ECO:0000256" key="1">
    <source>
        <dbReference type="SAM" id="MobiDB-lite"/>
    </source>
</evidence>
<dbReference type="AlphaFoldDB" id="A0A371H4T4"/>
<proteinExistence type="predicted"/>
<keyword evidence="4" id="KW-1185">Reference proteome</keyword>
<keyword evidence="2" id="KW-0812">Transmembrane</keyword>
<evidence type="ECO:0000256" key="2">
    <source>
        <dbReference type="SAM" id="Phobius"/>
    </source>
</evidence>